<evidence type="ECO:0008006" key="4">
    <source>
        <dbReference type="Google" id="ProtNLM"/>
    </source>
</evidence>
<feature type="transmembrane region" description="Helical" evidence="1">
    <location>
        <begin position="6"/>
        <end position="25"/>
    </location>
</feature>
<keyword evidence="1" id="KW-0812">Transmembrane</keyword>
<reference evidence="2 3" key="1">
    <citation type="journal article" date="2024" name="Int. J. Syst. Evol. Microbiol.">
        <title>Clostridium omnivorum sp. nov., isolated from anoxic soil under the treatment of reductive soil disinfestation.</title>
        <authorList>
            <person name="Ueki A."/>
            <person name="Tonouchi A."/>
            <person name="Kaku N."/>
            <person name="Honma S."/>
            <person name="Ueki K."/>
        </authorList>
    </citation>
    <scope>NUCLEOTIDE SEQUENCE [LARGE SCALE GENOMIC DNA]</scope>
    <source>
        <strain evidence="2 3">E14</strain>
    </source>
</reference>
<evidence type="ECO:0000313" key="2">
    <source>
        <dbReference type="EMBL" id="GLC30733.1"/>
    </source>
</evidence>
<proteinExistence type="predicted"/>
<keyword evidence="1" id="KW-1133">Transmembrane helix</keyword>
<name>A0ABQ5N695_9CLOT</name>
<protein>
    <recommendedName>
        <fullName evidence="4">MetS family NSS transporter small subunit</fullName>
    </recommendedName>
</protein>
<dbReference type="Proteomes" id="UP001208567">
    <property type="component" value="Unassembled WGS sequence"/>
</dbReference>
<sequence length="40" mass="4272">MNAQDILIAVVIGVFAVGGAWFTIASHIEGNKQSKNNDNK</sequence>
<evidence type="ECO:0000313" key="3">
    <source>
        <dbReference type="Proteomes" id="UP001208567"/>
    </source>
</evidence>
<keyword evidence="1" id="KW-0472">Membrane</keyword>
<evidence type="ECO:0000256" key="1">
    <source>
        <dbReference type="SAM" id="Phobius"/>
    </source>
</evidence>
<dbReference type="RefSeq" id="WP_264850011.1">
    <property type="nucleotide sequence ID" value="NZ_BRXR01000001.1"/>
</dbReference>
<comment type="caution">
    <text evidence="2">The sequence shown here is derived from an EMBL/GenBank/DDBJ whole genome shotgun (WGS) entry which is preliminary data.</text>
</comment>
<dbReference type="EMBL" id="BRXR01000001">
    <property type="protein sequence ID" value="GLC30733.1"/>
    <property type="molecule type" value="Genomic_DNA"/>
</dbReference>
<accession>A0ABQ5N695</accession>
<gene>
    <name evidence="2" type="ORF">bsdE14_21430</name>
</gene>
<organism evidence="2 3">
    <name type="scientific">Clostridium omnivorum</name>
    <dbReference type="NCBI Taxonomy" id="1604902"/>
    <lineage>
        <taxon>Bacteria</taxon>
        <taxon>Bacillati</taxon>
        <taxon>Bacillota</taxon>
        <taxon>Clostridia</taxon>
        <taxon>Eubacteriales</taxon>
        <taxon>Clostridiaceae</taxon>
        <taxon>Clostridium</taxon>
    </lineage>
</organism>
<keyword evidence="3" id="KW-1185">Reference proteome</keyword>